<dbReference type="EMBL" id="CP068073">
    <property type="protein sequence ID" value="QQS83132.1"/>
    <property type="molecule type" value="Genomic_DNA"/>
</dbReference>
<accession>A0AB37H5K2</accession>
<dbReference type="KEGG" id="scv:A4G25_03640"/>
<dbReference type="PANTHER" id="PTHR46797:SF1">
    <property type="entry name" value="METHYLPHOSPHONATE SYNTHASE"/>
    <property type="match status" value="1"/>
</dbReference>
<dbReference type="AlphaFoldDB" id="A0AB37H5K2"/>
<dbReference type="PROSITE" id="PS50943">
    <property type="entry name" value="HTH_CROC1"/>
    <property type="match status" value="1"/>
</dbReference>
<dbReference type="Proteomes" id="UP000595942">
    <property type="component" value="Chromosome"/>
</dbReference>
<dbReference type="RefSeq" id="WP_047133007.1">
    <property type="nucleotide sequence ID" value="NZ_CP015114.1"/>
</dbReference>
<dbReference type="GO" id="GO:0003677">
    <property type="term" value="F:DNA binding"/>
    <property type="evidence" value="ECO:0007669"/>
    <property type="project" value="UniProtKB-KW"/>
</dbReference>
<dbReference type="GeneID" id="93726947"/>
<evidence type="ECO:0000256" key="1">
    <source>
        <dbReference type="ARBA" id="ARBA00023125"/>
    </source>
</evidence>
<dbReference type="GO" id="GO:0003700">
    <property type="term" value="F:DNA-binding transcription factor activity"/>
    <property type="evidence" value="ECO:0007669"/>
    <property type="project" value="TreeGrafter"/>
</dbReference>
<organism evidence="3 4">
    <name type="scientific">Staphylococcus condimenti</name>
    <dbReference type="NCBI Taxonomy" id="70255"/>
    <lineage>
        <taxon>Bacteria</taxon>
        <taxon>Bacillati</taxon>
        <taxon>Bacillota</taxon>
        <taxon>Bacilli</taxon>
        <taxon>Bacillales</taxon>
        <taxon>Staphylococcaceae</taxon>
        <taxon>Staphylococcus</taxon>
    </lineage>
</organism>
<dbReference type="GO" id="GO:0005829">
    <property type="term" value="C:cytosol"/>
    <property type="evidence" value="ECO:0007669"/>
    <property type="project" value="TreeGrafter"/>
</dbReference>
<evidence type="ECO:0000313" key="4">
    <source>
        <dbReference type="Proteomes" id="UP000595942"/>
    </source>
</evidence>
<dbReference type="Pfam" id="PF01381">
    <property type="entry name" value="HTH_3"/>
    <property type="match status" value="1"/>
</dbReference>
<dbReference type="PANTHER" id="PTHR46797">
    <property type="entry name" value="HTH-TYPE TRANSCRIPTIONAL REGULATOR"/>
    <property type="match status" value="1"/>
</dbReference>
<dbReference type="CDD" id="cd00093">
    <property type="entry name" value="HTH_XRE"/>
    <property type="match status" value="1"/>
</dbReference>
<dbReference type="InterPro" id="IPR050807">
    <property type="entry name" value="TransReg_Diox_bact_type"/>
</dbReference>
<dbReference type="InterPro" id="IPR001387">
    <property type="entry name" value="Cro/C1-type_HTH"/>
</dbReference>
<evidence type="ECO:0000259" key="2">
    <source>
        <dbReference type="PROSITE" id="PS50943"/>
    </source>
</evidence>
<keyword evidence="1" id="KW-0238">DNA-binding</keyword>
<dbReference type="SUPFAM" id="SSF47413">
    <property type="entry name" value="lambda repressor-like DNA-binding domains"/>
    <property type="match status" value="1"/>
</dbReference>
<dbReference type="SMART" id="SM00530">
    <property type="entry name" value="HTH_XRE"/>
    <property type="match status" value="1"/>
</dbReference>
<feature type="domain" description="HTH cro/C1-type" evidence="2">
    <location>
        <begin position="7"/>
        <end position="61"/>
    </location>
</feature>
<gene>
    <name evidence="3" type="ORF">I6J05_02060</name>
</gene>
<sequence length="68" mass="7956">MKFGQNLKRIRKRMNMTQEELATKMEISRSYLSDIENRRTNLSIKTVKKLADSLGLSVNDLFNDDTTF</sequence>
<dbReference type="InterPro" id="IPR010982">
    <property type="entry name" value="Lambda_DNA-bd_dom_sf"/>
</dbReference>
<name>A0AB37H5K2_9STAP</name>
<protein>
    <submittedName>
        <fullName evidence="3">Helix-turn-helix transcriptional regulator</fullName>
    </submittedName>
</protein>
<dbReference type="Gene3D" id="1.10.260.40">
    <property type="entry name" value="lambda repressor-like DNA-binding domains"/>
    <property type="match status" value="1"/>
</dbReference>
<evidence type="ECO:0000313" key="3">
    <source>
        <dbReference type="EMBL" id="QQS83132.1"/>
    </source>
</evidence>
<keyword evidence="4" id="KW-1185">Reference proteome</keyword>
<proteinExistence type="predicted"/>
<reference evidence="3 4" key="1">
    <citation type="submission" date="2021-01" db="EMBL/GenBank/DDBJ databases">
        <title>FDA dAtabase for Regulatory Grade micrObial Sequences (FDA-ARGOS): Supporting development and validation of Infectious Disease Dx tests.</title>
        <authorList>
            <person name="Sproer C."/>
            <person name="Gronow S."/>
            <person name="Severitt S."/>
            <person name="Schroder I."/>
            <person name="Tallon L."/>
            <person name="Sadzewicz L."/>
            <person name="Zhao X."/>
            <person name="Boylan J."/>
            <person name="Ott S."/>
            <person name="Bowen H."/>
            <person name="Vavikolanu K."/>
            <person name="Mehta A."/>
            <person name="Aluvathingal J."/>
            <person name="Nadendla S."/>
            <person name="Lowell S."/>
            <person name="Myers T."/>
            <person name="Yan Y."/>
            <person name="Sichtig H."/>
        </authorList>
    </citation>
    <scope>NUCLEOTIDE SEQUENCE [LARGE SCALE GENOMIC DNA]</scope>
    <source>
        <strain evidence="3 4">FDAARGOS_1148</strain>
    </source>
</reference>